<keyword evidence="3" id="KW-1185">Reference proteome</keyword>
<dbReference type="InterPro" id="IPR023198">
    <property type="entry name" value="PGP-like_dom2"/>
</dbReference>
<proteinExistence type="predicted"/>
<dbReference type="InterPro" id="IPR050155">
    <property type="entry name" value="HAD-like_hydrolase_sf"/>
</dbReference>
<evidence type="ECO:0000313" key="3">
    <source>
        <dbReference type="Proteomes" id="UP001501303"/>
    </source>
</evidence>
<dbReference type="SUPFAM" id="SSF56784">
    <property type="entry name" value="HAD-like"/>
    <property type="match status" value="1"/>
</dbReference>
<evidence type="ECO:0000256" key="1">
    <source>
        <dbReference type="SAM" id="MobiDB-lite"/>
    </source>
</evidence>
<evidence type="ECO:0000313" key="2">
    <source>
        <dbReference type="EMBL" id="GAA1897008.1"/>
    </source>
</evidence>
<protein>
    <submittedName>
        <fullName evidence="2">HAD family hydrolase</fullName>
    </submittedName>
</protein>
<dbReference type="PANTHER" id="PTHR43434:SF20">
    <property type="entry name" value="5'-NUCLEOTIDASE"/>
    <property type="match status" value="1"/>
</dbReference>
<organism evidence="2 3">
    <name type="scientific">Streptomyces sodiiphilus</name>
    <dbReference type="NCBI Taxonomy" id="226217"/>
    <lineage>
        <taxon>Bacteria</taxon>
        <taxon>Bacillati</taxon>
        <taxon>Actinomycetota</taxon>
        <taxon>Actinomycetes</taxon>
        <taxon>Kitasatosporales</taxon>
        <taxon>Streptomycetaceae</taxon>
        <taxon>Streptomyces</taxon>
    </lineage>
</organism>
<gene>
    <name evidence="2" type="ORF">GCM10009716_03820</name>
</gene>
<dbReference type="Gene3D" id="3.40.50.1000">
    <property type="entry name" value="HAD superfamily/HAD-like"/>
    <property type="match status" value="1"/>
</dbReference>
<dbReference type="EMBL" id="BAAAMJ010000003">
    <property type="protein sequence ID" value="GAA1897008.1"/>
    <property type="molecule type" value="Genomic_DNA"/>
</dbReference>
<comment type="caution">
    <text evidence="2">The sequence shown here is derived from an EMBL/GenBank/DDBJ whole genome shotgun (WGS) entry which is preliminary data.</text>
</comment>
<accession>A0ABP5A1Z9</accession>
<dbReference type="Proteomes" id="UP001501303">
    <property type="component" value="Unassembled WGS sequence"/>
</dbReference>
<dbReference type="SFLD" id="SFLDG01129">
    <property type="entry name" value="C1.5:_HAD__Beta-PGM__Phosphata"/>
    <property type="match status" value="1"/>
</dbReference>
<name>A0ABP5A1Z9_9ACTN</name>
<feature type="compositionally biased region" description="Low complexity" evidence="1">
    <location>
        <begin position="8"/>
        <end position="25"/>
    </location>
</feature>
<reference evidence="3" key="1">
    <citation type="journal article" date="2019" name="Int. J. Syst. Evol. Microbiol.">
        <title>The Global Catalogue of Microorganisms (GCM) 10K type strain sequencing project: providing services to taxonomists for standard genome sequencing and annotation.</title>
        <authorList>
            <consortium name="The Broad Institute Genomics Platform"/>
            <consortium name="The Broad Institute Genome Sequencing Center for Infectious Disease"/>
            <person name="Wu L."/>
            <person name="Ma J."/>
        </authorList>
    </citation>
    <scope>NUCLEOTIDE SEQUENCE [LARGE SCALE GENOMIC DNA]</scope>
    <source>
        <strain evidence="3">JCM 13581</strain>
    </source>
</reference>
<keyword evidence="2" id="KW-0378">Hydrolase</keyword>
<dbReference type="GO" id="GO:0016787">
    <property type="term" value="F:hydrolase activity"/>
    <property type="evidence" value="ECO:0007669"/>
    <property type="project" value="UniProtKB-KW"/>
</dbReference>
<dbReference type="PANTHER" id="PTHR43434">
    <property type="entry name" value="PHOSPHOGLYCOLATE PHOSPHATASE"/>
    <property type="match status" value="1"/>
</dbReference>
<dbReference type="Pfam" id="PF12710">
    <property type="entry name" value="HAD"/>
    <property type="match status" value="1"/>
</dbReference>
<dbReference type="InterPro" id="IPR036412">
    <property type="entry name" value="HAD-like_sf"/>
</dbReference>
<feature type="region of interest" description="Disordered" evidence="1">
    <location>
        <begin position="1"/>
        <end position="34"/>
    </location>
</feature>
<sequence length="237" mass="24400">MGAMPHEPASVPLPAAGSPAAPLPAERAGHGPGEGPLTVGFDLNMTLIDSRPGIRATYLKLSAETGVPIDAELAVSRLGPPLEQELAHWFPPEAVEEARERYRELYVEHGIAPTLPMPGAREAIAAVRRHGGRAVVVTAKHGPNAELHLEHLGIAADAVVGDLWAEAKAQALRAHGAGVYVGDHVGDVRGAAAAGALSVTVPTGPCAPEELRAAGAHVVLAGLGEFPGWLTGHLRTA</sequence>
<dbReference type="SFLD" id="SFLDS00003">
    <property type="entry name" value="Haloacid_Dehalogenase"/>
    <property type="match status" value="1"/>
</dbReference>
<dbReference type="InterPro" id="IPR023214">
    <property type="entry name" value="HAD_sf"/>
</dbReference>
<dbReference type="Gene3D" id="1.10.150.240">
    <property type="entry name" value="Putative phosphatase, domain 2"/>
    <property type="match status" value="1"/>
</dbReference>